<evidence type="ECO:0000313" key="3">
    <source>
        <dbReference type="Proteomes" id="UP001205919"/>
    </source>
</evidence>
<keyword evidence="3" id="KW-1185">Reference proteome</keyword>
<evidence type="ECO:0000313" key="2">
    <source>
        <dbReference type="EMBL" id="MCQ4815623.1"/>
    </source>
</evidence>
<protein>
    <submittedName>
        <fullName evidence="2">Uncharacterized protein</fullName>
    </submittedName>
</protein>
<feature type="compositionally biased region" description="Basic residues" evidence="1">
    <location>
        <begin position="41"/>
        <end position="58"/>
    </location>
</feature>
<dbReference type="AlphaFoldDB" id="A0AAW5KCU1"/>
<gene>
    <name evidence="2" type="ORF">NE630_14380</name>
</gene>
<accession>A0AAW5KCU1</accession>
<sequence length="58" mass="6762">MNRKKSAEAIVLVKEKKHQEGPNGNKLLRRKKVGQCEESRKLRKQAVHARTSWKRKAP</sequence>
<dbReference type="RefSeq" id="WP_256182363.1">
    <property type="nucleotide sequence ID" value="NZ_JANFYT010000046.1"/>
</dbReference>
<comment type="caution">
    <text evidence="2">The sequence shown here is derived from an EMBL/GenBank/DDBJ whole genome shotgun (WGS) entry which is preliminary data.</text>
</comment>
<name>A0AAW5KCU1_9BACT</name>
<evidence type="ECO:0000256" key="1">
    <source>
        <dbReference type="SAM" id="MobiDB-lite"/>
    </source>
</evidence>
<organism evidence="2 3">
    <name type="scientific">Cloacibacillus evryensis</name>
    <dbReference type="NCBI Taxonomy" id="508460"/>
    <lineage>
        <taxon>Bacteria</taxon>
        <taxon>Thermotogati</taxon>
        <taxon>Synergistota</taxon>
        <taxon>Synergistia</taxon>
        <taxon>Synergistales</taxon>
        <taxon>Synergistaceae</taxon>
        <taxon>Cloacibacillus</taxon>
    </lineage>
</organism>
<proteinExistence type="predicted"/>
<dbReference type="Proteomes" id="UP001205919">
    <property type="component" value="Unassembled WGS sequence"/>
</dbReference>
<feature type="region of interest" description="Disordered" evidence="1">
    <location>
        <begin position="17"/>
        <end position="58"/>
    </location>
</feature>
<reference evidence="2 3" key="1">
    <citation type="submission" date="2022-06" db="EMBL/GenBank/DDBJ databases">
        <title>Isolation of gut microbiota from human fecal samples.</title>
        <authorList>
            <person name="Pamer E.G."/>
            <person name="Barat B."/>
            <person name="Waligurski E."/>
            <person name="Medina S."/>
            <person name="Paddock L."/>
            <person name="Mostad J."/>
        </authorList>
    </citation>
    <scope>NUCLEOTIDE SEQUENCE [LARGE SCALE GENOMIC DNA]</scope>
    <source>
        <strain evidence="2 3">DFI.9.90</strain>
    </source>
</reference>
<dbReference type="EMBL" id="JANFYT010000046">
    <property type="protein sequence ID" value="MCQ4815623.1"/>
    <property type="molecule type" value="Genomic_DNA"/>
</dbReference>